<gene>
    <name evidence="3" type="ORF">LEP1GSC058_3675</name>
</gene>
<keyword evidence="3" id="KW-0378">Hydrolase</keyword>
<comment type="caution">
    <text evidence="3">The sequence shown here is derived from an EMBL/GenBank/DDBJ whole genome shotgun (WGS) entry which is preliminary data.</text>
</comment>
<accession>S3UYW7</accession>
<dbReference type="Proteomes" id="UP000014540">
    <property type="component" value="Unassembled WGS sequence"/>
</dbReference>
<dbReference type="InterPro" id="IPR029058">
    <property type="entry name" value="AB_hydrolase_fold"/>
</dbReference>
<dbReference type="EMBL" id="AKWZ02000010">
    <property type="protein sequence ID" value="EPG73519.1"/>
    <property type="molecule type" value="Genomic_DNA"/>
</dbReference>
<dbReference type="InterPro" id="IPR050266">
    <property type="entry name" value="AB_hydrolase_sf"/>
</dbReference>
<keyword evidence="4" id="KW-1185">Reference proteome</keyword>
<reference evidence="3" key="1">
    <citation type="submission" date="2013-04" db="EMBL/GenBank/DDBJ databases">
        <authorList>
            <person name="Harkins D.M."/>
            <person name="Durkin A.S."/>
            <person name="Selengut J.D."/>
            <person name="Sanka R."/>
            <person name="DePew J."/>
            <person name="Purushe J."/>
            <person name="Ahmed A."/>
            <person name="van der Linden H."/>
            <person name="Goris M.G.A."/>
            <person name="Hartskeerl R.A."/>
            <person name="Vinetz J.M."/>
            <person name="Sutton G.G."/>
            <person name="Nelson W.C."/>
            <person name="Fouts D.E."/>
        </authorList>
    </citation>
    <scope>NUCLEOTIDE SEQUENCE [LARGE SCALE GENOMIC DNA]</scope>
    <source>
        <strain evidence="3">BUT 6</strain>
    </source>
</reference>
<sequence length="306" mass="34384">MKKKVFLFASIVLLMALAAAPYLRSVETQELTPEIRSKVEGKFVRLSKGLTHYEISGPEKGRLVVLVHGFSVPYFIWDSTTNALVKAGFKVLRFDLYGRGYSDRPETIYDIQLFQAQLEELLTALKVSETFDIIGLSMGGPISASFVSKNSERIGKVVLIDPFSEKAKIFPLNLRGIGEYLSTSILIPAMPKRLAGEFFDPEKIPNGWNEKYQEQMKFKGFGSAILSSLRHLLSHDPKPIYENLANTEKPILLIWGEEDRTTPLATGSYVKELIKPSFLLVSKSGHLPHIEHPEIVFPALINFLSR</sequence>
<dbReference type="PANTHER" id="PTHR43798">
    <property type="entry name" value="MONOACYLGLYCEROL LIPASE"/>
    <property type="match status" value="1"/>
</dbReference>
<dbReference type="Pfam" id="PF00561">
    <property type="entry name" value="Abhydrolase_1"/>
    <property type="match status" value="1"/>
</dbReference>
<dbReference type="Gene3D" id="3.40.50.1820">
    <property type="entry name" value="alpha/beta hydrolase"/>
    <property type="match status" value="1"/>
</dbReference>
<feature type="signal peptide" evidence="1">
    <location>
        <begin position="1"/>
        <end position="18"/>
    </location>
</feature>
<evidence type="ECO:0000313" key="3">
    <source>
        <dbReference type="EMBL" id="EPG73519.1"/>
    </source>
</evidence>
<feature type="chain" id="PRO_5004513216" evidence="1">
    <location>
        <begin position="19"/>
        <end position="306"/>
    </location>
</feature>
<dbReference type="SUPFAM" id="SSF53474">
    <property type="entry name" value="alpha/beta-Hydrolases"/>
    <property type="match status" value="1"/>
</dbReference>
<dbReference type="OrthoDB" id="9805423at2"/>
<dbReference type="RefSeq" id="WP_016549998.1">
    <property type="nucleotide sequence ID" value="NZ_AKWZ02000010.1"/>
</dbReference>
<evidence type="ECO:0000313" key="4">
    <source>
        <dbReference type="Proteomes" id="UP000014540"/>
    </source>
</evidence>
<dbReference type="STRING" id="1193011.LEP1GSC058_3675"/>
<dbReference type="PRINTS" id="PR00111">
    <property type="entry name" value="ABHYDROLASE"/>
</dbReference>
<evidence type="ECO:0000256" key="1">
    <source>
        <dbReference type="SAM" id="SignalP"/>
    </source>
</evidence>
<protein>
    <submittedName>
        <fullName evidence="3">Alpha/beta hydrolase family protein</fullName>
    </submittedName>
</protein>
<dbReference type="PANTHER" id="PTHR43798:SF33">
    <property type="entry name" value="HYDROLASE, PUTATIVE (AFU_ORTHOLOGUE AFUA_2G14860)-RELATED"/>
    <property type="match status" value="1"/>
</dbReference>
<keyword evidence="1" id="KW-0732">Signal</keyword>
<dbReference type="GO" id="GO:0016020">
    <property type="term" value="C:membrane"/>
    <property type="evidence" value="ECO:0007669"/>
    <property type="project" value="TreeGrafter"/>
</dbReference>
<proteinExistence type="predicted"/>
<name>S3UYW7_9LEPT</name>
<evidence type="ECO:0000259" key="2">
    <source>
        <dbReference type="Pfam" id="PF00561"/>
    </source>
</evidence>
<dbReference type="InterPro" id="IPR000073">
    <property type="entry name" value="AB_hydrolase_1"/>
</dbReference>
<feature type="domain" description="AB hydrolase-1" evidence="2">
    <location>
        <begin position="63"/>
        <end position="293"/>
    </location>
</feature>
<dbReference type="GO" id="GO:0016787">
    <property type="term" value="F:hydrolase activity"/>
    <property type="evidence" value="ECO:0007669"/>
    <property type="project" value="UniProtKB-KW"/>
</dbReference>
<organism evidence="3 4">
    <name type="scientific">Leptospira fainei serovar Hurstbridge str. BUT 6</name>
    <dbReference type="NCBI Taxonomy" id="1193011"/>
    <lineage>
        <taxon>Bacteria</taxon>
        <taxon>Pseudomonadati</taxon>
        <taxon>Spirochaetota</taxon>
        <taxon>Spirochaetia</taxon>
        <taxon>Leptospirales</taxon>
        <taxon>Leptospiraceae</taxon>
        <taxon>Leptospira</taxon>
    </lineage>
</organism>
<dbReference type="AlphaFoldDB" id="S3UYW7"/>